<dbReference type="PROSITE" id="PS51257">
    <property type="entry name" value="PROKAR_LIPOPROTEIN"/>
    <property type="match status" value="1"/>
</dbReference>
<feature type="non-terminal residue" evidence="2">
    <location>
        <position position="69"/>
    </location>
</feature>
<gene>
    <name evidence="2" type="primary">nlgn1</name>
    <name evidence="2" type="ORF">DAT39_020775</name>
</gene>
<proteinExistence type="predicted"/>
<evidence type="ECO:0000256" key="1">
    <source>
        <dbReference type="SAM" id="MobiDB-lite"/>
    </source>
</evidence>
<dbReference type="EMBL" id="QNUK01000798">
    <property type="protein sequence ID" value="KAF5889524.1"/>
    <property type="molecule type" value="Genomic_DNA"/>
</dbReference>
<dbReference type="Proteomes" id="UP000727407">
    <property type="component" value="Unassembled WGS sequence"/>
</dbReference>
<organism evidence="2 3">
    <name type="scientific">Clarias magur</name>
    <name type="common">Asian catfish</name>
    <name type="synonym">Macropteronotus magur</name>
    <dbReference type="NCBI Taxonomy" id="1594786"/>
    <lineage>
        <taxon>Eukaryota</taxon>
        <taxon>Metazoa</taxon>
        <taxon>Chordata</taxon>
        <taxon>Craniata</taxon>
        <taxon>Vertebrata</taxon>
        <taxon>Euteleostomi</taxon>
        <taxon>Actinopterygii</taxon>
        <taxon>Neopterygii</taxon>
        <taxon>Teleostei</taxon>
        <taxon>Ostariophysi</taxon>
        <taxon>Siluriformes</taxon>
        <taxon>Clariidae</taxon>
        <taxon>Clarias</taxon>
    </lineage>
</organism>
<sequence length="69" mass="7363">MEEKVFLRDSCSPSHVLPGSRSPGNIPLGSCSCSQVGSCPIPLLRVLVFSSRLVTLLRENLLEHASALG</sequence>
<dbReference type="AlphaFoldDB" id="A0A8J4U2D9"/>
<protein>
    <submittedName>
        <fullName evidence="2">Neuroligin-1</fullName>
    </submittedName>
</protein>
<comment type="caution">
    <text evidence="2">The sequence shown here is derived from an EMBL/GenBank/DDBJ whole genome shotgun (WGS) entry which is preliminary data.</text>
</comment>
<keyword evidence="3" id="KW-1185">Reference proteome</keyword>
<name>A0A8J4U2D9_CLAMG</name>
<reference evidence="2" key="1">
    <citation type="submission" date="2020-07" db="EMBL/GenBank/DDBJ databases">
        <title>Clarias magur genome sequencing, assembly and annotation.</title>
        <authorList>
            <person name="Kushwaha B."/>
            <person name="Kumar R."/>
            <person name="Das P."/>
            <person name="Joshi C.G."/>
            <person name="Kumar D."/>
            <person name="Nagpure N.S."/>
            <person name="Pandey M."/>
            <person name="Agarwal S."/>
            <person name="Srivastava S."/>
            <person name="Singh M."/>
            <person name="Sahoo L."/>
            <person name="Jayasankar P."/>
            <person name="Meher P.K."/>
            <person name="Koringa P.G."/>
            <person name="Iquebal M.A."/>
            <person name="Das S.P."/>
            <person name="Bit A."/>
            <person name="Patnaik S."/>
            <person name="Patel N."/>
            <person name="Shah T.M."/>
            <person name="Hinsu A."/>
            <person name="Jena J.K."/>
        </authorList>
    </citation>
    <scope>NUCLEOTIDE SEQUENCE</scope>
    <source>
        <strain evidence="2">CIFAMagur01</strain>
        <tissue evidence="2">Testis</tissue>
    </source>
</reference>
<evidence type="ECO:0000313" key="2">
    <source>
        <dbReference type="EMBL" id="KAF5889524.1"/>
    </source>
</evidence>
<feature type="region of interest" description="Disordered" evidence="1">
    <location>
        <begin position="1"/>
        <end position="26"/>
    </location>
</feature>
<accession>A0A8J4U2D9</accession>
<evidence type="ECO:0000313" key="3">
    <source>
        <dbReference type="Proteomes" id="UP000727407"/>
    </source>
</evidence>